<dbReference type="AlphaFoldDB" id="A0A6N2R5J4"/>
<reference evidence="1" key="1">
    <citation type="submission" date="2019-11" db="EMBL/GenBank/DDBJ databases">
        <authorList>
            <person name="Feng L."/>
        </authorList>
    </citation>
    <scope>NUCLEOTIDE SEQUENCE</scope>
    <source>
        <strain evidence="1">AhadrusLFYP4</strain>
    </source>
</reference>
<organism evidence="1">
    <name type="scientific">Anaerostipes hadrus</name>
    <dbReference type="NCBI Taxonomy" id="649756"/>
    <lineage>
        <taxon>Bacteria</taxon>
        <taxon>Bacillati</taxon>
        <taxon>Bacillota</taxon>
        <taxon>Clostridia</taxon>
        <taxon>Lachnospirales</taxon>
        <taxon>Lachnospiraceae</taxon>
        <taxon>Anaerostipes</taxon>
    </lineage>
</organism>
<accession>A0A6N2R5J4</accession>
<dbReference type="EMBL" id="CACRSX010000007">
    <property type="protein sequence ID" value="VYS76107.1"/>
    <property type="molecule type" value="Genomic_DNA"/>
</dbReference>
<evidence type="ECO:0000313" key="1">
    <source>
        <dbReference type="EMBL" id="VYS76107.1"/>
    </source>
</evidence>
<protein>
    <submittedName>
        <fullName evidence="1">Uncharacterized protein</fullName>
    </submittedName>
</protein>
<name>A0A6N2R5J4_ANAHA</name>
<proteinExistence type="predicted"/>
<gene>
    <name evidence="1" type="ORF">AHLFYP4_00293</name>
</gene>
<sequence length="294" mass="35564">MNYWGCDKMEKVYLNELSLEGQFRDIDQFLDDSMPVIKCLKYMNEQGIGVSKQSNFYDQRITKDKKFNDLRGVKNDKARRLKRLLLSMADNPPFWDQEEFFKQDISSKYFLGTIDVTATSIAEASEDEKVILSFLHKDYENKELEIIKNKEECLSVISVYSYDYLEEYLWKNKETDIYDYLKARYIDRRLDFSKFEKEYGFLDFSQSEIEDCIEAFDRFEEAEGWDEIVRDRTLNFKRYSPASNKDDWFRKSEFKDKKIYKFRCKKPKRCFGYREGEKFYVLRMERDHKISDNG</sequence>
<dbReference type="RefSeq" id="WP_156722586.1">
    <property type="nucleotide sequence ID" value="NZ_CACRSX010000007.1"/>
</dbReference>